<reference evidence="2" key="2">
    <citation type="submission" date="2023-01" db="EMBL/GenBank/DDBJ databases">
        <authorList>
            <person name="Petersen C."/>
        </authorList>
    </citation>
    <scope>NUCLEOTIDE SEQUENCE</scope>
    <source>
        <strain evidence="2">IBT 15450</strain>
    </source>
</reference>
<feature type="region of interest" description="Disordered" evidence="1">
    <location>
        <begin position="267"/>
        <end position="301"/>
    </location>
</feature>
<proteinExistence type="predicted"/>
<comment type="caution">
    <text evidence="2">The sequence shown here is derived from an EMBL/GenBank/DDBJ whole genome shotgun (WGS) entry which is preliminary data.</text>
</comment>
<evidence type="ECO:0000313" key="2">
    <source>
        <dbReference type="EMBL" id="KAJ6043740.1"/>
    </source>
</evidence>
<feature type="region of interest" description="Disordered" evidence="1">
    <location>
        <begin position="97"/>
        <end position="128"/>
    </location>
</feature>
<dbReference type="AlphaFoldDB" id="A0AAD6ID69"/>
<feature type="compositionally biased region" description="Low complexity" evidence="1">
    <location>
        <begin position="276"/>
        <end position="285"/>
    </location>
</feature>
<keyword evidence="3" id="KW-1185">Reference proteome</keyword>
<organism evidence="2 3">
    <name type="scientific">Penicillium canescens</name>
    <dbReference type="NCBI Taxonomy" id="5083"/>
    <lineage>
        <taxon>Eukaryota</taxon>
        <taxon>Fungi</taxon>
        <taxon>Dikarya</taxon>
        <taxon>Ascomycota</taxon>
        <taxon>Pezizomycotina</taxon>
        <taxon>Eurotiomycetes</taxon>
        <taxon>Eurotiomycetidae</taxon>
        <taxon>Eurotiales</taxon>
        <taxon>Aspergillaceae</taxon>
        <taxon>Penicillium</taxon>
    </lineage>
</organism>
<name>A0AAD6ID69_PENCN</name>
<accession>A0AAD6ID69</accession>
<gene>
    <name evidence="2" type="ORF">N7460_005095</name>
</gene>
<dbReference type="EMBL" id="JAQJZL010000004">
    <property type="protein sequence ID" value="KAJ6043740.1"/>
    <property type="molecule type" value="Genomic_DNA"/>
</dbReference>
<dbReference type="Proteomes" id="UP001219568">
    <property type="component" value="Unassembled WGS sequence"/>
</dbReference>
<evidence type="ECO:0000256" key="1">
    <source>
        <dbReference type="SAM" id="MobiDB-lite"/>
    </source>
</evidence>
<sequence>MSLLSPSNHTKSPPASLQLALALAIVKHKPPDQGFIKKSRHLGHDVATDKFFDSVSFWQQAYEQSEAGQSKLHDQIYELQQRNANLLAKLRAKNPVNENEVSQMNKRKAPAATNVKSSNRAKKRAKIPDQMQKSIPLMDDDSSGGEDGLCLSRQLYTLQKALQRKPMKANSLATAVVVLCKSAEQELIRAVQEQNKLTQSNPPNINQVADINDVFNGATIAFHLVHRGLYKLSRNEDERQHQGQIIYYLVGLFESTMTALTQHCTAISKQKPSPDDPSVASDSASHLNNQRSNRKEKGLDAEDGTASHLADLLCTMALSLDISLAEDQKVMEGFVSLVLDRVGKMLALYVFHDLRLPMSISPRMTFPGGLEAMADENLMPDDAQLEAKYLVRLLGRMMDAGSTKSVAEAHATHSFVKTARDRIQKTLLQSVFGPDDNLFWDGLQRPKTPPSQVIDAKETNQEGFADWFTQEMWRLVGWDVLRSVFAPK</sequence>
<protein>
    <submittedName>
        <fullName evidence="2">Uncharacterized protein</fullName>
    </submittedName>
</protein>
<evidence type="ECO:0000313" key="3">
    <source>
        <dbReference type="Proteomes" id="UP001219568"/>
    </source>
</evidence>
<reference evidence="2" key="1">
    <citation type="journal article" date="2023" name="IMA Fungus">
        <title>Comparative genomic study of the Penicillium genus elucidates a diverse pangenome and 15 lateral gene transfer events.</title>
        <authorList>
            <person name="Petersen C."/>
            <person name="Sorensen T."/>
            <person name="Nielsen M.R."/>
            <person name="Sondergaard T.E."/>
            <person name="Sorensen J.L."/>
            <person name="Fitzpatrick D.A."/>
            <person name="Frisvad J.C."/>
            <person name="Nielsen K.L."/>
        </authorList>
    </citation>
    <scope>NUCLEOTIDE SEQUENCE</scope>
    <source>
        <strain evidence="2">IBT 15450</strain>
    </source>
</reference>